<name>A0A0E9S200_ANGAN</name>
<reference evidence="1" key="1">
    <citation type="submission" date="2014-11" db="EMBL/GenBank/DDBJ databases">
        <authorList>
            <person name="Amaro Gonzalez C."/>
        </authorList>
    </citation>
    <scope>NUCLEOTIDE SEQUENCE</scope>
</reference>
<reference evidence="1" key="2">
    <citation type="journal article" date="2015" name="Fish Shellfish Immunol.">
        <title>Early steps in the European eel (Anguilla anguilla)-Vibrio vulnificus interaction in the gills: Role of the RtxA13 toxin.</title>
        <authorList>
            <person name="Callol A."/>
            <person name="Pajuelo D."/>
            <person name="Ebbesson L."/>
            <person name="Teles M."/>
            <person name="MacKenzie S."/>
            <person name="Amaro C."/>
        </authorList>
    </citation>
    <scope>NUCLEOTIDE SEQUENCE</scope>
</reference>
<dbReference type="EMBL" id="GBXM01081796">
    <property type="protein sequence ID" value="JAH26781.1"/>
    <property type="molecule type" value="Transcribed_RNA"/>
</dbReference>
<accession>A0A0E9S200</accession>
<evidence type="ECO:0000313" key="1">
    <source>
        <dbReference type="EMBL" id="JAH35444.1"/>
    </source>
</evidence>
<proteinExistence type="predicted"/>
<dbReference type="EMBL" id="GBXM01073133">
    <property type="protein sequence ID" value="JAH35444.1"/>
    <property type="molecule type" value="Transcribed_RNA"/>
</dbReference>
<sequence length="9" mass="1043">MSLSEYVQS</sequence>
<organism evidence="1">
    <name type="scientific">Anguilla anguilla</name>
    <name type="common">European freshwater eel</name>
    <name type="synonym">Muraena anguilla</name>
    <dbReference type="NCBI Taxonomy" id="7936"/>
    <lineage>
        <taxon>Eukaryota</taxon>
        <taxon>Metazoa</taxon>
        <taxon>Chordata</taxon>
        <taxon>Craniata</taxon>
        <taxon>Vertebrata</taxon>
        <taxon>Euteleostomi</taxon>
        <taxon>Actinopterygii</taxon>
        <taxon>Neopterygii</taxon>
        <taxon>Teleostei</taxon>
        <taxon>Anguilliformes</taxon>
        <taxon>Anguillidae</taxon>
        <taxon>Anguilla</taxon>
    </lineage>
</organism>
<protein>
    <submittedName>
        <fullName evidence="1">Uncharacterized protein</fullName>
    </submittedName>
</protein>